<dbReference type="InterPro" id="IPR051393">
    <property type="entry name" value="ABC_transporter_permease"/>
</dbReference>
<evidence type="ECO:0000256" key="6">
    <source>
        <dbReference type="ARBA" id="ARBA00023136"/>
    </source>
</evidence>
<name>A0A328TWB9_9BACL</name>
<dbReference type="Proteomes" id="UP000249260">
    <property type="component" value="Unassembled WGS sequence"/>
</dbReference>
<dbReference type="AlphaFoldDB" id="A0A328TWB9"/>
<evidence type="ECO:0000313" key="7">
    <source>
        <dbReference type="EMBL" id="RAP74797.1"/>
    </source>
</evidence>
<reference evidence="7 8" key="1">
    <citation type="submission" date="2018-06" db="EMBL/GenBank/DDBJ databases">
        <title>Paenibacillus montanisoli sp. nov., isolated from mountain area soil.</title>
        <authorList>
            <person name="Wu M."/>
        </authorList>
    </citation>
    <scope>NUCLEOTIDE SEQUENCE [LARGE SCALE GENOMIC DNA]</scope>
    <source>
        <strain evidence="7 8">RA17</strain>
    </source>
</reference>
<evidence type="ECO:0000256" key="1">
    <source>
        <dbReference type="ARBA" id="ARBA00004651"/>
    </source>
</evidence>
<comment type="subcellular location">
    <subcellularLocation>
        <location evidence="1">Cell membrane</location>
        <topology evidence="1">Multi-pass membrane protein</topology>
    </subcellularLocation>
</comment>
<keyword evidence="4" id="KW-0812">Transmembrane</keyword>
<evidence type="ECO:0000313" key="8">
    <source>
        <dbReference type="Proteomes" id="UP000249260"/>
    </source>
</evidence>
<proteinExistence type="predicted"/>
<dbReference type="InterPro" id="IPR035906">
    <property type="entry name" value="MetI-like_sf"/>
</dbReference>
<dbReference type="OrthoDB" id="9785836at2"/>
<keyword evidence="5" id="KW-1133">Transmembrane helix</keyword>
<accession>A0A328TWB9</accession>
<keyword evidence="3" id="KW-1003">Cell membrane</keyword>
<dbReference type="SUPFAM" id="SSF161098">
    <property type="entry name" value="MetI-like"/>
    <property type="match status" value="1"/>
</dbReference>
<comment type="caution">
    <text evidence="7">The sequence shown here is derived from an EMBL/GenBank/DDBJ whole genome shotgun (WGS) entry which is preliminary data.</text>
</comment>
<dbReference type="PANTHER" id="PTHR30193">
    <property type="entry name" value="ABC TRANSPORTER PERMEASE PROTEIN"/>
    <property type="match status" value="1"/>
</dbReference>
<dbReference type="Gene3D" id="1.10.3720.10">
    <property type="entry name" value="MetI-like"/>
    <property type="match status" value="1"/>
</dbReference>
<dbReference type="EMBL" id="QLUW01000004">
    <property type="protein sequence ID" value="RAP74797.1"/>
    <property type="molecule type" value="Genomic_DNA"/>
</dbReference>
<keyword evidence="8" id="KW-1185">Reference proteome</keyword>
<evidence type="ECO:0000256" key="2">
    <source>
        <dbReference type="ARBA" id="ARBA00022448"/>
    </source>
</evidence>
<sequence>MIIFLAAIVGINSNLYKAAEVDGAGKWKQAIHITLPCMALIKRFGLRKFSWGFAD</sequence>
<evidence type="ECO:0000256" key="4">
    <source>
        <dbReference type="ARBA" id="ARBA00022692"/>
    </source>
</evidence>
<dbReference type="PANTHER" id="PTHR30193:SF37">
    <property type="entry name" value="INNER MEMBRANE ABC TRANSPORTER PERMEASE PROTEIN YCJO"/>
    <property type="match status" value="1"/>
</dbReference>
<protein>
    <submittedName>
        <fullName evidence="7">Uncharacterized protein</fullName>
    </submittedName>
</protein>
<dbReference type="GO" id="GO:0005886">
    <property type="term" value="C:plasma membrane"/>
    <property type="evidence" value="ECO:0007669"/>
    <property type="project" value="UniProtKB-SubCell"/>
</dbReference>
<gene>
    <name evidence="7" type="ORF">DL346_22430</name>
</gene>
<keyword evidence="6" id="KW-0472">Membrane</keyword>
<evidence type="ECO:0000256" key="3">
    <source>
        <dbReference type="ARBA" id="ARBA00022475"/>
    </source>
</evidence>
<organism evidence="7 8">
    <name type="scientific">Paenibacillus montanisoli</name>
    <dbReference type="NCBI Taxonomy" id="2081970"/>
    <lineage>
        <taxon>Bacteria</taxon>
        <taxon>Bacillati</taxon>
        <taxon>Bacillota</taxon>
        <taxon>Bacilli</taxon>
        <taxon>Bacillales</taxon>
        <taxon>Paenibacillaceae</taxon>
        <taxon>Paenibacillus</taxon>
    </lineage>
</organism>
<evidence type="ECO:0000256" key="5">
    <source>
        <dbReference type="ARBA" id="ARBA00022989"/>
    </source>
</evidence>
<keyword evidence="2" id="KW-0813">Transport</keyword>